<dbReference type="GO" id="GO:0051782">
    <property type="term" value="P:negative regulation of cell division"/>
    <property type="evidence" value="ECO:0007669"/>
    <property type="project" value="TreeGrafter"/>
</dbReference>
<sequence>MANQGDQLRQWVRSRVEETTREVLQERIEGARVLAVASGKGGVGKTSLTLNLSLALADRGQRVVVLDADLGLANINILLGYEPVYTLWDVVERHIPLRDTVQPGPKGIRIIPGGSGIAELARLDTVEISHIIEGFHELEGECDWLMIDTGAGLSEGVLAFVLAADETLVVTNPEPTALADAYGLIKAVWEQEGRVALKLVMNRVKSLDQGAKLGQRLTDLAQKALGQSVEFLGSIADDANVARAVMRQEPFYLAYPKSEATMAVGDIADRLLHRVPPPRRGGWGAFMKRLMDNWTIPGAINHQG</sequence>
<dbReference type="EMBL" id="CP003179">
    <property type="protein sequence ID" value="AEW06579.1"/>
    <property type="molecule type" value="Genomic_DNA"/>
</dbReference>
<evidence type="ECO:0000313" key="4">
    <source>
        <dbReference type="EMBL" id="AEW06579.1"/>
    </source>
</evidence>
<dbReference type="SUPFAM" id="SSF52540">
    <property type="entry name" value="P-loop containing nucleoside triphosphate hydrolases"/>
    <property type="match status" value="1"/>
</dbReference>
<protein>
    <submittedName>
        <fullName evidence="4">Cobyrinic acid ac-diamide synthase</fullName>
    </submittedName>
</protein>
<accession>G8U1H4</accession>
<dbReference type="Pfam" id="PF10609">
    <property type="entry name" value="ParA"/>
    <property type="match status" value="1"/>
</dbReference>
<keyword evidence="5" id="KW-1185">Reference proteome</keyword>
<dbReference type="GO" id="GO:0005524">
    <property type="term" value="F:ATP binding"/>
    <property type="evidence" value="ECO:0007669"/>
    <property type="project" value="UniProtKB-KW"/>
</dbReference>
<dbReference type="AlphaFoldDB" id="G8U1H4"/>
<dbReference type="Gene3D" id="3.40.50.300">
    <property type="entry name" value="P-loop containing nucleotide triphosphate hydrolases"/>
    <property type="match status" value="1"/>
</dbReference>
<dbReference type="InterPro" id="IPR050625">
    <property type="entry name" value="ParA/MinD_ATPase"/>
</dbReference>
<dbReference type="PIRSF" id="PIRSF003092">
    <property type="entry name" value="MinD"/>
    <property type="match status" value="1"/>
</dbReference>
<dbReference type="STRING" id="679936.Sulac_3133"/>
<dbReference type="InterPro" id="IPR033875">
    <property type="entry name" value="FlhG"/>
</dbReference>
<name>G8U1H4_SULAD</name>
<reference evidence="5" key="1">
    <citation type="submission" date="2011-12" db="EMBL/GenBank/DDBJ databases">
        <title>The complete genome of chromosome of Sulfobacillus acidophilus DSM 10332.</title>
        <authorList>
            <person name="Lucas S."/>
            <person name="Han J."/>
            <person name="Lapidus A."/>
            <person name="Bruce D."/>
            <person name="Goodwin L."/>
            <person name="Pitluck S."/>
            <person name="Peters L."/>
            <person name="Kyrpides N."/>
            <person name="Mavromatis K."/>
            <person name="Ivanova N."/>
            <person name="Mikhailova N."/>
            <person name="Chertkov O."/>
            <person name="Saunders E."/>
            <person name="Detter J.C."/>
            <person name="Tapia R."/>
            <person name="Han C."/>
            <person name="Land M."/>
            <person name="Hauser L."/>
            <person name="Markowitz V."/>
            <person name="Cheng J.-F."/>
            <person name="Hugenholtz P."/>
            <person name="Woyke T."/>
            <person name="Wu D."/>
            <person name="Pukall R."/>
            <person name="Gehrich-Schroeter G."/>
            <person name="Schneider S."/>
            <person name="Klenk H.-P."/>
            <person name="Eisen J.A."/>
        </authorList>
    </citation>
    <scope>NUCLEOTIDE SEQUENCE [LARGE SCALE GENOMIC DNA]</scope>
    <source>
        <strain evidence="5">ATCC 700253 / DSM 10332 / NAL</strain>
    </source>
</reference>
<keyword evidence="2 3" id="KW-0067">ATP-binding</keyword>
<evidence type="ECO:0000256" key="3">
    <source>
        <dbReference type="PIRSR" id="PIRSR003092-1"/>
    </source>
</evidence>
<dbReference type="PATRIC" id="fig|679936.5.peg.3242"/>
<gene>
    <name evidence="4" type="ordered locus">Sulac_3133</name>
</gene>
<dbReference type="InterPro" id="IPR027417">
    <property type="entry name" value="P-loop_NTPase"/>
</dbReference>
<dbReference type="GO" id="GO:0016887">
    <property type="term" value="F:ATP hydrolysis activity"/>
    <property type="evidence" value="ECO:0007669"/>
    <property type="project" value="TreeGrafter"/>
</dbReference>
<dbReference type="HOGENOM" id="CLU_037612_0_0_9"/>
<evidence type="ECO:0000256" key="1">
    <source>
        <dbReference type="ARBA" id="ARBA00022741"/>
    </source>
</evidence>
<feature type="binding site" evidence="3">
    <location>
        <begin position="40"/>
        <end position="47"/>
    </location>
    <ligand>
        <name>ATP</name>
        <dbReference type="ChEBI" id="CHEBI:30616"/>
    </ligand>
</feature>
<dbReference type="PANTHER" id="PTHR43384">
    <property type="entry name" value="SEPTUM SITE-DETERMINING PROTEIN MIND HOMOLOG, CHLOROPLASTIC-RELATED"/>
    <property type="match status" value="1"/>
</dbReference>
<organism evidence="4 5">
    <name type="scientific">Sulfobacillus acidophilus (strain ATCC 700253 / DSM 10332 / NAL)</name>
    <dbReference type="NCBI Taxonomy" id="679936"/>
    <lineage>
        <taxon>Bacteria</taxon>
        <taxon>Bacillati</taxon>
        <taxon>Bacillota</taxon>
        <taxon>Clostridia</taxon>
        <taxon>Eubacteriales</taxon>
        <taxon>Clostridiales Family XVII. Incertae Sedis</taxon>
        <taxon>Sulfobacillus</taxon>
    </lineage>
</organism>
<dbReference type="PANTHER" id="PTHR43384:SF4">
    <property type="entry name" value="CELLULOSE BIOSYNTHESIS PROTEIN BCSQ-RELATED"/>
    <property type="match status" value="1"/>
</dbReference>
<keyword evidence="1 3" id="KW-0547">Nucleotide-binding</keyword>
<dbReference type="GO" id="GO:0009898">
    <property type="term" value="C:cytoplasmic side of plasma membrane"/>
    <property type="evidence" value="ECO:0007669"/>
    <property type="project" value="TreeGrafter"/>
</dbReference>
<dbReference type="InterPro" id="IPR033756">
    <property type="entry name" value="YlxH/NBP35"/>
</dbReference>
<proteinExistence type="predicted"/>
<evidence type="ECO:0000313" key="5">
    <source>
        <dbReference type="Proteomes" id="UP000005439"/>
    </source>
</evidence>
<dbReference type="GO" id="GO:0005829">
    <property type="term" value="C:cytosol"/>
    <property type="evidence" value="ECO:0007669"/>
    <property type="project" value="TreeGrafter"/>
</dbReference>
<dbReference type="KEGG" id="sap:Sulac_3133"/>
<reference evidence="4 5" key="2">
    <citation type="journal article" date="2012" name="Stand. Genomic Sci.">
        <title>Complete genome sequence of the moderately thermophilic mineral-sulfide-oxidizing firmicute Sulfobacillus acidophilus type strain (NAL(T)).</title>
        <authorList>
            <person name="Anderson I."/>
            <person name="Chertkov O."/>
            <person name="Chen A."/>
            <person name="Saunders E."/>
            <person name="Lapidus A."/>
            <person name="Nolan M."/>
            <person name="Lucas S."/>
            <person name="Hammon N."/>
            <person name="Deshpande S."/>
            <person name="Cheng J.F."/>
            <person name="Han C."/>
            <person name="Tapia R."/>
            <person name="Goodwin L.A."/>
            <person name="Pitluck S."/>
            <person name="Liolios K."/>
            <person name="Pagani I."/>
            <person name="Ivanova N."/>
            <person name="Mikhailova N."/>
            <person name="Pati A."/>
            <person name="Palaniappan K."/>
            <person name="Land M."/>
            <person name="Pan C."/>
            <person name="Rohde M."/>
            <person name="Pukall R."/>
            <person name="Goker M."/>
            <person name="Detter J.C."/>
            <person name="Woyke T."/>
            <person name="Bristow J."/>
            <person name="Eisen J.A."/>
            <person name="Markowitz V."/>
            <person name="Hugenholtz P."/>
            <person name="Kyrpides N.C."/>
            <person name="Klenk H.P."/>
            <person name="Mavromatis K."/>
        </authorList>
    </citation>
    <scope>NUCLEOTIDE SEQUENCE [LARGE SCALE GENOMIC DNA]</scope>
    <source>
        <strain evidence="5">ATCC 700253 / DSM 10332 / NAL</strain>
    </source>
</reference>
<dbReference type="InterPro" id="IPR025501">
    <property type="entry name" value="MinD_FleN"/>
</dbReference>
<evidence type="ECO:0000256" key="2">
    <source>
        <dbReference type="ARBA" id="ARBA00022840"/>
    </source>
</evidence>
<dbReference type="CDD" id="cd02038">
    <property type="entry name" value="FlhG-like"/>
    <property type="match status" value="1"/>
</dbReference>
<dbReference type="Proteomes" id="UP000005439">
    <property type="component" value="Chromosome"/>
</dbReference>